<dbReference type="Gene3D" id="3.40.190.150">
    <property type="entry name" value="Bordetella uptake gene, domain 1"/>
    <property type="match status" value="1"/>
</dbReference>
<keyword evidence="4" id="KW-1185">Reference proteome</keyword>
<accession>A0A1I4AZ17</accession>
<dbReference type="PANTHER" id="PTHR42928">
    <property type="entry name" value="TRICARBOXYLATE-BINDING PROTEIN"/>
    <property type="match status" value="1"/>
</dbReference>
<dbReference type="EMBL" id="FOSQ01000004">
    <property type="protein sequence ID" value="SFK60929.1"/>
    <property type="molecule type" value="Genomic_DNA"/>
</dbReference>
<feature type="signal peptide" evidence="2">
    <location>
        <begin position="1"/>
        <end position="28"/>
    </location>
</feature>
<sequence length="326" mass="33852">MTRGTTRRAMLGAALASPILSRGAAAQADWPARPMRWVVAFAAGGAADTAARALAADMQDALGQSIVIENRTGGNAVIAANALLQSPRDGYTFLVDAANQLTNPVLMRDLPFDYATAFMPITQISAFPQVLAVKTDFPARTVAEFIEVAKTRPGTVSVGTPPAAGMAHLALASFERRAGLRLVHSPYRGGADAARDIMAGVIDAALITTSSIRAPVAAGKARVLAVTSLQRVPSIPDVPTLAESGFPGFDLNDWNGLFAGAGTPRAIVERVAAVAAVSARSAAVRARMDPAGAVMVGNSPEEFSNWLVGQRRLATEVIREAGITLG</sequence>
<evidence type="ECO:0000256" key="2">
    <source>
        <dbReference type="SAM" id="SignalP"/>
    </source>
</evidence>
<dbReference type="InterPro" id="IPR005064">
    <property type="entry name" value="BUG"/>
</dbReference>
<name>A0A1I4AZ17_9PROT</name>
<proteinExistence type="inferred from homology"/>
<dbReference type="STRING" id="1123062.SAMN02745775_104250"/>
<dbReference type="PANTHER" id="PTHR42928:SF5">
    <property type="entry name" value="BLR1237 PROTEIN"/>
    <property type="match status" value="1"/>
</dbReference>
<organism evidence="3 4">
    <name type="scientific">Falsiroseomonas stagni DSM 19981</name>
    <dbReference type="NCBI Taxonomy" id="1123062"/>
    <lineage>
        <taxon>Bacteria</taxon>
        <taxon>Pseudomonadati</taxon>
        <taxon>Pseudomonadota</taxon>
        <taxon>Alphaproteobacteria</taxon>
        <taxon>Acetobacterales</taxon>
        <taxon>Roseomonadaceae</taxon>
        <taxon>Falsiroseomonas</taxon>
    </lineage>
</organism>
<comment type="similarity">
    <text evidence="1">Belongs to the UPF0065 (bug) family.</text>
</comment>
<evidence type="ECO:0000256" key="1">
    <source>
        <dbReference type="ARBA" id="ARBA00006987"/>
    </source>
</evidence>
<dbReference type="PIRSF" id="PIRSF017082">
    <property type="entry name" value="YflP"/>
    <property type="match status" value="1"/>
</dbReference>
<keyword evidence="2" id="KW-0732">Signal</keyword>
<gene>
    <name evidence="3" type="ORF">SAMN02745775_104250</name>
</gene>
<reference evidence="3 4" key="1">
    <citation type="submission" date="2016-10" db="EMBL/GenBank/DDBJ databases">
        <authorList>
            <person name="de Groot N.N."/>
        </authorList>
    </citation>
    <scope>NUCLEOTIDE SEQUENCE [LARGE SCALE GENOMIC DNA]</scope>
    <source>
        <strain evidence="3 4">DSM 19981</strain>
    </source>
</reference>
<dbReference type="RefSeq" id="WP_092960300.1">
    <property type="nucleotide sequence ID" value="NZ_FOSQ01000004.1"/>
</dbReference>
<dbReference type="Pfam" id="PF03401">
    <property type="entry name" value="TctC"/>
    <property type="match status" value="1"/>
</dbReference>
<feature type="chain" id="PRO_5011538464" evidence="2">
    <location>
        <begin position="29"/>
        <end position="326"/>
    </location>
</feature>
<dbReference type="Proteomes" id="UP000199473">
    <property type="component" value="Unassembled WGS sequence"/>
</dbReference>
<evidence type="ECO:0000313" key="3">
    <source>
        <dbReference type="EMBL" id="SFK60929.1"/>
    </source>
</evidence>
<evidence type="ECO:0000313" key="4">
    <source>
        <dbReference type="Proteomes" id="UP000199473"/>
    </source>
</evidence>
<protein>
    <submittedName>
        <fullName evidence="3">Tripartite-type tricarboxylate transporter, receptor component TctC</fullName>
    </submittedName>
</protein>
<dbReference type="SUPFAM" id="SSF53850">
    <property type="entry name" value="Periplasmic binding protein-like II"/>
    <property type="match status" value="1"/>
</dbReference>
<dbReference type="InterPro" id="IPR042100">
    <property type="entry name" value="Bug_dom1"/>
</dbReference>
<dbReference type="OrthoDB" id="7247100at2"/>
<keyword evidence="3" id="KW-0675">Receptor</keyword>
<dbReference type="Gene3D" id="3.40.190.10">
    <property type="entry name" value="Periplasmic binding protein-like II"/>
    <property type="match status" value="1"/>
</dbReference>
<dbReference type="AlphaFoldDB" id="A0A1I4AZ17"/>